<gene>
    <name evidence="2" type="ORF">LTRI10_LOCUS3393</name>
</gene>
<feature type="region of interest" description="Disordered" evidence="1">
    <location>
        <begin position="35"/>
        <end position="94"/>
    </location>
</feature>
<keyword evidence="3" id="KW-1185">Reference proteome</keyword>
<proteinExistence type="predicted"/>
<accession>A0AAV2CGH9</accession>
<evidence type="ECO:0000313" key="2">
    <source>
        <dbReference type="EMBL" id="CAL1355645.1"/>
    </source>
</evidence>
<sequence length="94" mass="10218">MGMDEGSSENETKSLCLDGGFSKFVRVECWRSTTIVSSAGPAEDPNVDDLEEDGPEDEELESCEVDEDVCEDEDDVSLGDIEPSLLVSLDPLED</sequence>
<dbReference type="AlphaFoldDB" id="A0AAV2CGH9"/>
<feature type="compositionally biased region" description="Acidic residues" evidence="1">
    <location>
        <begin position="45"/>
        <end position="77"/>
    </location>
</feature>
<evidence type="ECO:0000313" key="3">
    <source>
        <dbReference type="Proteomes" id="UP001497516"/>
    </source>
</evidence>
<organism evidence="2 3">
    <name type="scientific">Linum trigynum</name>
    <dbReference type="NCBI Taxonomy" id="586398"/>
    <lineage>
        <taxon>Eukaryota</taxon>
        <taxon>Viridiplantae</taxon>
        <taxon>Streptophyta</taxon>
        <taxon>Embryophyta</taxon>
        <taxon>Tracheophyta</taxon>
        <taxon>Spermatophyta</taxon>
        <taxon>Magnoliopsida</taxon>
        <taxon>eudicotyledons</taxon>
        <taxon>Gunneridae</taxon>
        <taxon>Pentapetalae</taxon>
        <taxon>rosids</taxon>
        <taxon>fabids</taxon>
        <taxon>Malpighiales</taxon>
        <taxon>Linaceae</taxon>
        <taxon>Linum</taxon>
    </lineage>
</organism>
<protein>
    <submittedName>
        <fullName evidence="2">Uncharacterized protein</fullName>
    </submittedName>
</protein>
<dbReference type="Proteomes" id="UP001497516">
    <property type="component" value="Chromosome 1"/>
</dbReference>
<reference evidence="2 3" key="1">
    <citation type="submission" date="2024-04" db="EMBL/GenBank/DDBJ databases">
        <authorList>
            <person name="Fracassetti M."/>
        </authorList>
    </citation>
    <scope>NUCLEOTIDE SEQUENCE [LARGE SCALE GENOMIC DNA]</scope>
</reference>
<evidence type="ECO:0000256" key="1">
    <source>
        <dbReference type="SAM" id="MobiDB-lite"/>
    </source>
</evidence>
<dbReference type="EMBL" id="OZ034813">
    <property type="protein sequence ID" value="CAL1355645.1"/>
    <property type="molecule type" value="Genomic_DNA"/>
</dbReference>
<name>A0AAV2CGH9_9ROSI</name>